<feature type="domain" description="DUF659" evidence="1">
    <location>
        <begin position="126"/>
        <end position="205"/>
    </location>
</feature>
<organism evidence="3 4">
    <name type="scientific">Chenopodium quinoa</name>
    <name type="common">Quinoa</name>
    <dbReference type="NCBI Taxonomy" id="63459"/>
    <lineage>
        <taxon>Eukaryota</taxon>
        <taxon>Viridiplantae</taxon>
        <taxon>Streptophyta</taxon>
        <taxon>Embryophyta</taxon>
        <taxon>Tracheophyta</taxon>
        <taxon>Spermatophyta</taxon>
        <taxon>Magnoliopsida</taxon>
        <taxon>eudicotyledons</taxon>
        <taxon>Gunneridae</taxon>
        <taxon>Pentapetalae</taxon>
        <taxon>Caryophyllales</taxon>
        <taxon>Chenopodiaceae</taxon>
        <taxon>Chenopodioideae</taxon>
        <taxon>Atripliceae</taxon>
        <taxon>Chenopodium</taxon>
    </lineage>
</organism>
<protein>
    <submittedName>
        <fullName evidence="3">Uncharacterized protein</fullName>
    </submittedName>
</protein>
<dbReference type="InterPro" id="IPR008906">
    <property type="entry name" value="HATC_C_dom"/>
</dbReference>
<evidence type="ECO:0000313" key="3">
    <source>
        <dbReference type="EnsemblPlants" id="AUR62038469-RA:cds"/>
    </source>
</evidence>
<sequence>MASSSSSSSIRQPWWVEQGEPAVEVAQDCSATSGIPHADVLPDFPSGSPYSSYDEDYGPGEVTVAFSEGDGLFNRLLVNGPKQMKPINRPTKNIGFDNAPLWNHVTVLTTTGGGGNRVWTCKYCGKKIIEEIGDEKVVQIVTDNAANYKAAGGKIEERFPHIFWTPCAVHCVNLAIKAICEPNEKSSHYEECKWIKDLVSQVNEINVFITNHGLSKTIFDQYSDVKLLKVAETRFASNIVMAMRLRRVKEALEKMVMDVDWKNFKVTGKSATVIQARDIKDLIVSDGWWDKVDYFLSFTEPLMKFLRVADMDSNVLPEGWLQASSNGVRRVAPNEDEEVSINRDLCFRRLFPNPDDLKKVYKEYGAFACGLDYFGQIHVMNARNEEEPLSWWANYGASTPLLQGLALKLLSQPASSSCCERNWSTYGTIQTTKRNRLTSSRLEDLVYVHMNLRLLARKKNEYREGPSSYWDIGGDVMDVDHILELVELSLNEPEIEAMTLEV</sequence>
<dbReference type="Pfam" id="PF04937">
    <property type="entry name" value="DUF659"/>
    <property type="match status" value="1"/>
</dbReference>
<name>A0A803N0I5_CHEQI</name>
<evidence type="ECO:0000259" key="2">
    <source>
        <dbReference type="Pfam" id="PF05699"/>
    </source>
</evidence>
<dbReference type="PANTHER" id="PTHR32166">
    <property type="entry name" value="OSJNBA0013A04.12 PROTEIN"/>
    <property type="match status" value="1"/>
</dbReference>
<reference evidence="3" key="1">
    <citation type="journal article" date="2017" name="Nature">
        <title>The genome of Chenopodium quinoa.</title>
        <authorList>
            <person name="Jarvis D.E."/>
            <person name="Ho Y.S."/>
            <person name="Lightfoot D.J."/>
            <person name="Schmoeckel S.M."/>
            <person name="Li B."/>
            <person name="Borm T.J.A."/>
            <person name="Ohyanagi H."/>
            <person name="Mineta K."/>
            <person name="Michell C.T."/>
            <person name="Saber N."/>
            <person name="Kharbatia N.M."/>
            <person name="Rupper R.R."/>
            <person name="Sharp A.R."/>
            <person name="Dally N."/>
            <person name="Boughton B.A."/>
            <person name="Woo Y.H."/>
            <person name="Gao G."/>
            <person name="Schijlen E.G.W.M."/>
            <person name="Guo X."/>
            <person name="Momin A.A."/>
            <person name="Negrao S."/>
            <person name="Al-Babili S."/>
            <person name="Gehring C."/>
            <person name="Roessner U."/>
            <person name="Jung C."/>
            <person name="Murphy K."/>
            <person name="Arold S.T."/>
            <person name="Gojobori T."/>
            <person name="van der Linden C.G."/>
            <person name="van Loo E.N."/>
            <person name="Jellen E.N."/>
            <person name="Maughan P.J."/>
            <person name="Tester M."/>
        </authorList>
    </citation>
    <scope>NUCLEOTIDE SEQUENCE [LARGE SCALE GENOMIC DNA]</scope>
    <source>
        <strain evidence="3">cv. PI 614886</strain>
    </source>
</reference>
<dbReference type="InterPro" id="IPR012337">
    <property type="entry name" value="RNaseH-like_sf"/>
</dbReference>
<reference evidence="3" key="2">
    <citation type="submission" date="2021-03" db="UniProtKB">
        <authorList>
            <consortium name="EnsemblPlants"/>
        </authorList>
    </citation>
    <scope>IDENTIFICATION</scope>
</reference>
<accession>A0A803N0I5</accession>
<keyword evidence="4" id="KW-1185">Reference proteome</keyword>
<evidence type="ECO:0000259" key="1">
    <source>
        <dbReference type="Pfam" id="PF04937"/>
    </source>
</evidence>
<dbReference type="PANTHER" id="PTHR32166:SF81">
    <property type="entry name" value="OS06G0658400 PROTEIN"/>
    <property type="match status" value="1"/>
</dbReference>
<dbReference type="InterPro" id="IPR007021">
    <property type="entry name" value="DUF659"/>
</dbReference>
<dbReference type="Gramene" id="AUR62038469-RA">
    <property type="protein sequence ID" value="AUR62038469-RA:cds"/>
    <property type="gene ID" value="AUR62038469"/>
</dbReference>
<dbReference type="Proteomes" id="UP000596660">
    <property type="component" value="Unplaced"/>
</dbReference>
<dbReference type="EnsemblPlants" id="AUR62038469-RA">
    <property type="protein sequence ID" value="AUR62038469-RA:cds"/>
    <property type="gene ID" value="AUR62038469"/>
</dbReference>
<dbReference type="AlphaFoldDB" id="A0A803N0I5"/>
<proteinExistence type="predicted"/>
<dbReference type="GO" id="GO:0046983">
    <property type="term" value="F:protein dimerization activity"/>
    <property type="evidence" value="ECO:0007669"/>
    <property type="project" value="InterPro"/>
</dbReference>
<dbReference type="Pfam" id="PF05699">
    <property type="entry name" value="Dimer_Tnp_hAT"/>
    <property type="match status" value="1"/>
</dbReference>
<feature type="domain" description="HAT C-terminal dimerisation" evidence="2">
    <location>
        <begin position="373"/>
        <end position="452"/>
    </location>
</feature>
<evidence type="ECO:0000313" key="4">
    <source>
        <dbReference type="Proteomes" id="UP000596660"/>
    </source>
</evidence>
<dbReference type="SUPFAM" id="SSF53098">
    <property type="entry name" value="Ribonuclease H-like"/>
    <property type="match status" value="1"/>
</dbReference>
<dbReference type="OMA" id="SSHYEEC"/>